<dbReference type="Gene3D" id="3.30.1360.40">
    <property type="match status" value="1"/>
</dbReference>
<sequence>MSLTLSMRSHTARCLIARAGSRLELSIVGGTKCVAQLAHSNKPRSFKTLPISQNTSQRTIGPRAPTSYRSFSESSSLYKKKTKADREAEAAAPTTETEDPFDFSILENSITKTLDKLKDNLSKLRTGGRFNPEALENVRVQLDKKSKKTERLGDLAQVLPKTGRSLAILVGEKDHVHAIVSAIQANPELNLQPQIDAENPVQLNVPIPPPTKESRDAALKKAAETGEVAKTGVQSARAVCQKRLRGMEVKKVVRPDDLKKAGKKMEGIVEKGVVDVKKMVEVAKKGMEQA</sequence>
<dbReference type="GO" id="GO:0043023">
    <property type="term" value="F:ribosomal large subunit binding"/>
    <property type="evidence" value="ECO:0007669"/>
    <property type="project" value="TreeGrafter"/>
</dbReference>
<evidence type="ECO:0000256" key="2">
    <source>
        <dbReference type="ARBA" id="ARBA00022917"/>
    </source>
</evidence>
<dbReference type="Pfam" id="PF01765">
    <property type="entry name" value="RRF"/>
    <property type="match status" value="1"/>
</dbReference>
<dbReference type="InterPro" id="IPR036191">
    <property type="entry name" value="RRF_sf"/>
</dbReference>
<comment type="function">
    <text evidence="3">Necessary for protein synthesis in mitochondria. Functions as a ribosome recycling factor in mitochondria.</text>
</comment>
<keyword evidence="7" id="KW-1185">Reference proteome</keyword>
<feature type="region of interest" description="Disordered" evidence="4">
    <location>
        <begin position="45"/>
        <end position="97"/>
    </location>
</feature>
<dbReference type="SUPFAM" id="SSF55194">
    <property type="entry name" value="Ribosome recycling factor, RRF"/>
    <property type="match status" value="1"/>
</dbReference>
<dbReference type="PANTHER" id="PTHR20982:SF3">
    <property type="entry name" value="MITOCHONDRIAL RIBOSOME RECYCLING FACTOR PSEUDO 1"/>
    <property type="match status" value="1"/>
</dbReference>
<evidence type="ECO:0000313" key="7">
    <source>
        <dbReference type="Proteomes" id="UP000016922"/>
    </source>
</evidence>
<name>S3DCP4_GLAL2</name>
<protein>
    <submittedName>
        <fullName evidence="6">Ribosome recycling factor, RRF</fullName>
    </submittedName>
</protein>
<dbReference type="GO" id="GO:0005739">
    <property type="term" value="C:mitochondrion"/>
    <property type="evidence" value="ECO:0007669"/>
    <property type="project" value="TreeGrafter"/>
</dbReference>
<dbReference type="PANTHER" id="PTHR20982">
    <property type="entry name" value="RIBOSOME RECYCLING FACTOR"/>
    <property type="match status" value="1"/>
</dbReference>
<dbReference type="Proteomes" id="UP000016922">
    <property type="component" value="Unassembled WGS sequence"/>
</dbReference>
<evidence type="ECO:0000256" key="4">
    <source>
        <dbReference type="SAM" id="MobiDB-lite"/>
    </source>
</evidence>
<dbReference type="InterPro" id="IPR002661">
    <property type="entry name" value="Ribosome_recyc_fac"/>
</dbReference>
<dbReference type="HOGENOM" id="CLU_057161_1_0_1"/>
<dbReference type="eggNOG" id="ENOG502S5HY">
    <property type="taxonomic scope" value="Eukaryota"/>
</dbReference>
<evidence type="ECO:0000313" key="6">
    <source>
        <dbReference type="EMBL" id="EPE29761.1"/>
    </source>
</evidence>
<dbReference type="InterPro" id="IPR023584">
    <property type="entry name" value="Ribosome_recyc_fac_dom"/>
</dbReference>
<dbReference type="OrthoDB" id="407355at2759"/>
<evidence type="ECO:0000259" key="5">
    <source>
        <dbReference type="Pfam" id="PF01765"/>
    </source>
</evidence>
<dbReference type="GeneID" id="19459979"/>
<dbReference type="KEGG" id="glz:GLAREA_00921"/>
<dbReference type="Gene3D" id="1.10.132.20">
    <property type="entry name" value="Ribosome-recycling factor"/>
    <property type="match status" value="1"/>
</dbReference>
<dbReference type="RefSeq" id="XP_008083870.1">
    <property type="nucleotide sequence ID" value="XM_008085679.1"/>
</dbReference>
<comment type="similarity">
    <text evidence="1">Belongs to the RRF family.</text>
</comment>
<feature type="compositionally biased region" description="Polar residues" evidence="4">
    <location>
        <begin position="50"/>
        <end position="59"/>
    </location>
</feature>
<dbReference type="OMA" id="NVICGEE"/>
<gene>
    <name evidence="6" type="ORF">GLAREA_00921</name>
</gene>
<evidence type="ECO:0000256" key="1">
    <source>
        <dbReference type="ARBA" id="ARBA00005912"/>
    </source>
</evidence>
<feature type="domain" description="Ribosome recycling factor" evidence="5">
    <location>
        <begin position="117"/>
        <end position="285"/>
    </location>
</feature>
<dbReference type="STRING" id="1116229.S3DCP4"/>
<keyword evidence="2" id="KW-0648">Protein biosynthesis</keyword>
<feature type="compositionally biased region" description="Low complexity" evidence="4">
    <location>
        <begin position="67"/>
        <end position="76"/>
    </location>
</feature>
<accession>S3DCP4</accession>
<dbReference type="EMBL" id="KE145367">
    <property type="protein sequence ID" value="EPE29761.1"/>
    <property type="molecule type" value="Genomic_DNA"/>
</dbReference>
<dbReference type="AlphaFoldDB" id="S3DCP4"/>
<dbReference type="GO" id="GO:0006412">
    <property type="term" value="P:translation"/>
    <property type="evidence" value="ECO:0007669"/>
    <property type="project" value="UniProtKB-KW"/>
</dbReference>
<proteinExistence type="inferred from homology"/>
<reference evidence="6 7" key="1">
    <citation type="journal article" date="2013" name="BMC Genomics">
        <title>Genomics-driven discovery of the pneumocandin biosynthetic gene cluster in the fungus Glarea lozoyensis.</title>
        <authorList>
            <person name="Chen L."/>
            <person name="Yue Q."/>
            <person name="Zhang X."/>
            <person name="Xiang M."/>
            <person name="Wang C."/>
            <person name="Li S."/>
            <person name="Che Y."/>
            <person name="Ortiz-Lopez F.J."/>
            <person name="Bills G.F."/>
            <person name="Liu X."/>
            <person name="An Z."/>
        </authorList>
    </citation>
    <scope>NUCLEOTIDE SEQUENCE [LARGE SCALE GENOMIC DNA]</scope>
    <source>
        <strain evidence="7">ATCC 20868 / MF5171</strain>
    </source>
</reference>
<evidence type="ECO:0000256" key="3">
    <source>
        <dbReference type="ARBA" id="ARBA00024909"/>
    </source>
</evidence>
<organism evidence="6 7">
    <name type="scientific">Glarea lozoyensis (strain ATCC 20868 / MF5171)</name>
    <dbReference type="NCBI Taxonomy" id="1116229"/>
    <lineage>
        <taxon>Eukaryota</taxon>
        <taxon>Fungi</taxon>
        <taxon>Dikarya</taxon>
        <taxon>Ascomycota</taxon>
        <taxon>Pezizomycotina</taxon>
        <taxon>Leotiomycetes</taxon>
        <taxon>Helotiales</taxon>
        <taxon>Helotiaceae</taxon>
        <taxon>Glarea</taxon>
    </lineage>
</organism>